<feature type="transmembrane region" description="Helical" evidence="2">
    <location>
        <begin position="311"/>
        <end position="333"/>
    </location>
</feature>
<feature type="region of interest" description="Disordered" evidence="1">
    <location>
        <begin position="341"/>
        <end position="451"/>
    </location>
</feature>
<evidence type="ECO:0008006" key="5">
    <source>
        <dbReference type="Google" id="ProtNLM"/>
    </source>
</evidence>
<dbReference type="Proteomes" id="UP000008680">
    <property type="component" value="Chromosome"/>
</dbReference>
<dbReference type="RefSeq" id="WP_012956753.1">
    <property type="nucleotide sequence ID" value="NC_013790.1"/>
</dbReference>
<dbReference type="AlphaFoldDB" id="D3E081"/>
<reference evidence="3 4" key="1">
    <citation type="journal article" date="2010" name="PLoS ONE">
        <title>The genome sequence of the rumen methanogen Methanobrevibacter ruminantium reveals new possibilities for controlling ruminant methane emissions.</title>
        <authorList>
            <person name="Leahy S.C."/>
            <person name="Kelly W.J."/>
            <person name="Altermann E."/>
            <person name="Ronimus R.S."/>
            <person name="Yeoman C.J."/>
            <person name="Pacheco D.M."/>
            <person name="Li D."/>
            <person name="Kong Z."/>
            <person name="McTavish S."/>
            <person name="Sang C."/>
            <person name="Lambie S.C."/>
            <person name="Janssen P.H."/>
            <person name="Dey D."/>
            <person name="Attwood G.T."/>
        </authorList>
    </citation>
    <scope>NUCLEOTIDE SEQUENCE [LARGE SCALE GENOMIC DNA]</scope>
    <source>
        <strain evidence="4">ATCC 35063 / DSM 1093 / JCM 13430 / OCM 146 / M1</strain>
    </source>
</reference>
<dbReference type="EMBL" id="CP001719">
    <property type="protein sequence ID" value="ADC47805.1"/>
    <property type="molecule type" value="Genomic_DNA"/>
</dbReference>
<proteinExistence type="predicted"/>
<accession>D3E081</accession>
<feature type="compositionally biased region" description="Basic residues" evidence="1">
    <location>
        <begin position="419"/>
        <end position="441"/>
    </location>
</feature>
<dbReference type="KEGG" id="mru:mru_1955"/>
<evidence type="ECO:0000313" key="3">
    <source>
        <dbReference type="EMBL" id="ADC47805.1"/>
    </source>
</evidence>
<evidence type="ECO:0000313" key="4">
    <source>
        <dbReference type="Proteomes" id="UP000008680"/>
    </source>
</evidence>
<dbReference type="HOGENOM" id="CLU_606383_0_0_2"/>
<gene>
    <name evidence="3" type="ordered locus">mru_1955</name>
</gene>
<feature type="compositionally biased region" description="Basic and acidic residues" evidence="1">
    <location>
        <begin position="365"/>
        <end position="378"/>
    </location>
</feature>
<dbReference type="eggNOG" id="arCOG06477">
    <property type="taxonomic scope" value="Archaea"/>
</dbReference>
<keyword evidence="2" id="KW-1133">Transmembrane helix</keyword>
<evidence type="ECO:0000256" key="1">
    <source>
        <dbReference type="SAM" id="MobiDB-lite"/>
    </source>
</evidence>
<sequence>MNVNKKIFLLVIFIISISIAGVYCADIHQDSDLTAILSNETDSGLTAIMSNETDSFGCCSIVLQLDGNESIMCYRRDSNYTADVFIEKVNWHGKPAIKQYKTDNKYFNHVIITNDGWIIGLGGIDDGIDSEICENITAKMITKDYSISEDYLTQIQEIKKKYGRGHVVIKAPNGNYGFATPTKLKTGTLNVGEYISIPNNYELSRRGYVSLDEPDKIEAMINLSRTDLYGDDRREIITYDVHLNGNNNTTDIYISNEDGSLIGKDYTGCVDNVIFNNVTIEGKDIPIAPNYKSLGSMSFEVDKVNLSLTDLAFIVVGVVLVIALLFVLLLRLIRFIKTRRSRRSAPRRTRRETPRSSRGSAPSRTRRESPSRTRRETPRPNLRNARRRDTEEDRRRNDLRRNVLQNIVEDKRRSEPRRNVRRNTRNNRGRRRGQNRGRQQTKRPPTLYRKE</sequence>
<feature type="compositionally biased region" description="Basic and acidic residues" evidence="1">
    <location>
        <begin position="408"/>
        <end position="418"/>
    </location>
</feature>
<dbReference type="PATRIC" id="fig|634498.28.peg.1955"/>
<evidence type="ECO:0000256" key="2">
    <source>
        <dbReference type="SAM" id="Phobius"/>
    </source>
</evidence>
<dbReference type="OrthoDB" id="81290at2157"/>
<name>D3E081_METRM</name>
<protein>
    <recommendedName>
        <fullName evidence="5">Adhesin-like protein</fullName>
    </recommendedName>
</protein>
<keyword evidence="4" id="KW-1185">Reference proteome</keyword>
<keyword evidence="2" id="KW-0472">Membrane</keyword>
<feature type="compositionally biased region" description="Basic residues" evidence="1">
    <location>
        <begin position="341"/>
        <end position="350"/>
    </location>
</feature>
<organism evidence="3 4">
    <name type="scientific">Methanobrevibacter ruminantium (strain ATCC 35063 / DSM 1093 / JCM 13430 / OCM 146 / M1)</name>
    <name type="common">Methanobacterium ruminantium</name>
    <dbReference type="NCBI Taxonomy" id="634498"/>
    <lineage>
        <taxon>Archaea</taxon>
        <taxon>Methanobacteriati</taxon>
        <taxon>Methanobacteriota</taxon>
        <taxon>Methanomada group</taxon>
        <taxon>Methanobacteria</taxon>
        <taxon>Methanobacteriales</taxon>
        <taxon>Methanobacteriaceae</taxon>
        <taxon>Methanobrevibacter</taxon>
    </lineage>
</organism>
<feature type="compositionally biased region" description="Basic and acidic residues" evidence="1">
    <location>
        <begin position="387"/>
        <end position="401"/>
    </location>
</feature>
<keyword evidence="2" id="KW-0812">Transmembrane</keyword>
<dbReference type="GeneID" id="8771625"/>